<dbReference type="Proteomes" id="UP000516260">
    <property type="component" value="Chromosome 5"/>
</dbReference>
<evidence type="ECO:0000313" key="2">
    <source>
        <dbReference type="EMBL" id="TNM88518.1"/>
    </source>
</evidence>
<dbReference type="PROSITE" id="PS50090">
    <property type="entry name" value="MYB_LIKE"/>
    <property type="match status" value="1"/>
</dbReference>
<evidence type="ECO:0000259" key="1">
    <source>
        <dbReference type="PROSITE" id="PS50090"/>
    </source>
</evidence>
<dbReference type="Gene3D" id="1.10.10.60">
    <property type="entry name" value="Homeodomain-like"/>
    <property type="match status" value="1"/>
</dbReference>
<proteinExistence type="predicted"/>
<name>A0A4Z2BA95_9TELE</name>
<evidence type="ECO:0000313" key="3">
    <source>
        <dbReference type="Proteomes" id="UP000516260"/>
    </source>
</evidence>
<dbReference type="Pfam" id="PF13873">
    <property type="entry name" value="Myb_DNA-bind_5"/>
    <property type="match status" value="1"/>
</dbReference>
<dbReference type="PANTHER" id="PTHR23098:SF16">
    <property type="entry name" value="REGULATORY PROTEIN ZESTE"/>
    <property type="match status" value="1"/>
</dbReference>
<reference evidence="2 3" key="1">
    <citation type="submission" date="2019-04" db="EMBL/GenBank/DDBJ databases">
        <title>The sequence and de novo assembly of Takifugu bimaculatus genome using PacBio and Hi-C technologies.</title>
        <authorList>
            <person name="Xu P."/>
            <person name="Liu B."/>
            <person name="Zhou Z."/>
        </authorList>
    </citation>
    <scope>NUCLEOTIDE SEQUENCE [LARGE SCALE GENOMIC DNA]</scope>
    <source>
        <strain evidence="2">TB-2018</strain>
        <tissue evidence="2">Muscle</tissue>
    </source>
</reference>
<feature type="domain" description="Myb-like" evidence="1">
    <location>
        <begin position="8"/>
        <end position="81"/>
    </location>
</feature>
<sequence>MNSVESKSERKRRSNWTEQESLLLAQLVQEKKNIIRGKCSTGVSTLDKRNAWEHIAQNINTTFPHVQRTVSDCNKKWENLLAKTREEIKRQKRLVGADGMSLENFSAVTQIVISVMNLSGVLQEVNDSAAALLESQQKSCNEDGGEDTMRETFSNKHPLVELEHHTYTAASTSTAKPNITLTNVPKSLALQFSTGFSAPDDELASPCPTSAPCPHCPSSQERVDLEMSVLRRQDAVLKLQEEYYTLKVEMIKKKMKAPFSED</sequence>
<protein>
    <recommendedName>
        <fullName evidence="1">Myb-like domain-containing protein</fullName>
    </recommendedName>
</protein>
<comment type="caution">
    <text evidence="2">The sequence shown here is derived from an EMBL/GenBank/DDBJ whole genome shotgun (WGS) entry which is preliminary data.</text>
</comment>
<gene>
    <name evidence="2" type="ORF">fugu_004772</name>
</gene>
<dbReference type="EMBL" id="SWLE01000018">
    <property type="protein sequence ID" value="TNM88518.1"/>
    <property type="molecule type" value="Genomic_DNA"/>
</dbReference>
<accession>A0A4Z2BA95</accession>
<dbReference type="AlphaFoldDB" id="A0A4Z2BA95"/>
<dbReference type="InterPro" id="IPR028002">
    <property type="entry name" value="Myb_DNA-bind_5"/>
</dbReference>
<dbReference type="GO" id="GO:0005634">
    <property type="term" value="C:nucleus"/>
    <property type="evidence" value="ECO:0007669"/>
    <property type="project" value="TreeGrafter"/>
</dbReference>
<keyword evidence="3" id="KW-1185">Reference proteome</keyword>
<dbReference type="SMART" id="SM00717">
    <property type="entry name" value="SANT"/>
    <property type="match status" value="1"/>
</dbReference>
<organism evidence="2 3">
    <name type="scientific">Takifugu bimaculatus</name>
    <dbReference type="NCBI Taxonomy" id="433685"/>
    <lineage>
        <taxon>Eukaryota</taxon>
        <taxon>Metazoa</taxon>
        <taxon>Chordata</taxon>
        <taxon>Craniata</taxon>
        <taxon>Vertebrata</taxon>
        <taxon>Euteleostomi</taxon>
        <taxon>Actinopterygii</taxon>
        <taxon>Neopterygii</taxon>
        <taxon>Teleostei</taxon>
        <taxon>Neoteleostei</taxon>
        <taxon>Acanthomorphata</taxon>
        <taxon>Eupercaria</taxon>
        <taxon>Tetraodontiformes</taxon>
        <taxon>Tetradontoidea</taxon>
        <taxon>Tetraodontidae</taxon>
        <taxon>Takifugu</taxon>
    </lineage>
</organism>
<dbReference type="PANTHER" id="PTHR23098">
    <property type="entry name" value="AGAP001331-PA-RELATED"/>
    <property type="match status" value="1"/>
</dbReference>
<dbReference type="InterPro" id="IPR001005">
    <property type="entry name" value="SANT/Myb"/>
</dbReference>